<proteinExistence type="predicted"/>
<accession>A0ABS8VKX7</accession>
<name>A0ABS8VKX7_DATST</name>
<keyword evidence="2" id="KW-1185">Reference proteome</keyword>
<dbReference type="EMBL" id="JACEIK010005403">
    <property type="protein sequence ID" value="MCE0481419.1"/>
    <property type="molecule type" value="Genomic_DNA"/>
</dbReference>
<evidence type="ECO:0000313" key="1">
    <source>
        <dbReference type="EMBL" id="MCE0481419.1"/>
    </source>
</evidence>
<gene>
    <name evidence="1" type="ORF">HAX54_039179</name>
</gene>
<comment type="caution">
    <text evidence="1">The sequence shown here is derived from an EMBL/GenBank/DDBJ whole genome shotgun (WGS) entry which is preliminary data.</text>
</comment>
<protein>
    <submittedName>
        <fullName evidence="1">Uncharacterized protein</fullName>
    </submittedName>
</protein>
<sequence>GTLTDENRKLEGTESSLKAKISKMEGIVYSLMVENNKLEGTVSFLKAEILNNKKAQT</sequence>
<reference evidence="1 2" key="1">
    <citation type="journal article" date="2021" name="BMC Genomics">
        <title>Datura genome reveals duplications of psychoactive alkaloid biosynthetic genes and high mutation rate following tissue culture.</title>
        <authorList>
            <person name="Rajewski A."/>
            <person name="Carter-House D."/>
            <person name="Stajich J."/>
            <person name="Litt A."/>
        </authorList>
    </citation>
    <scope>NUCLEOTIDE SEQUENCE [LARGE SCALE GENOMIC DNA]</scope>
    <source>
        <strain evidence="1">AR-01</strain>
    </source>
</reference>
<feature type="non-terminal residue" evidence="1">
    <location>
        <position position="57"/>
    </location>
</feature>
<evidence type="ECO:0000313" key="2">
    <source>
        <dbReference type="Proteomes" id="UP000823775"/>
    </source>
</evidence>
<dbReference type="Proteomes" id="UP000823775">
    <property type="component" value="Unassembled WGS sequence"/>
</dbReference>
<organism evidence="1 2">
    <name type="scientific">Datura stramonium</name>
    <name type="common">Jimsonweed</name>
    <name type="synonym">Common thornapple</name>
    <dbReference type="NCBI Taxonomy" id="4076"/>
    <lineage>
        <taxon>Eukaryota</taxon>
        <taxon>Viridiplantae</taxon>
        <taxon>Streptophyta</taxon>
        <taxon>Embryophyta</taxon>
        <taxon>Tracheophyta</taxon>
        <taxon>Spermatophyta</taxon>
        <taxon>Magnoliopsida</taxon>
        <taxon>eudicotyledons</taxon>
        <taxon>Gunneridae</taxon>
        <taxon>Pentapetalae</taxon>
        <taxon>asterids</taxon>
        <taxon>lamiids</taxon>
        <taxon>Solanales</taxon>
        <taxon>Solanaceae</taxon>
        <taxon>Solanoideae</taxon>
        <taxon>Datureae</taxon>
        <taxon>Datura</taxon>
    </lineage>
</organism>
<feature type="non-terminal residue" evidence="1">
    <location>
        <position position="1"/>
    </location>
</feature>